<dbReference type="SUPFAM" id="SSF46689">
    <property type="entry name" value="Homeodomain-like"/>
    <property type="match status" value="1"/>
</dbReference>
<dbReference type="PANTHER" id="PTHR43280">
    <property type="entry name" value="ARAC-FAMILY TRANSCRIPTIONAL REGULATOR"/>
    <property type="match status" value="1"/>
</dbReference>
<evidence type="ECO:0000256" key="2">
    <source>
        <dbReference type="ARBA" id="ARBA00023125"/>
    </source>
</evidence>
<dbReference type="PROSITE" id="PS01124">
    <property type="entry name" value="HTH_ARAC_FAMILY_2"/>
    <property type="match status" value="1"/>
</dbReference>
<name>I9BPU9_BACFG</name>
<keyword evidence="2" id="KW-0238">DNA-binding</keyword>
<dbReference type="EMBL" id="AGXP01000004">
    <property type="protein sequence ID" value="EIZ01928.1"/>
    <property type="molecule type" value="Genomic_DNA"/>
</dbReference>
<dbReference type="HOGENOM" id="CLU_000445_88_2_10"/>
<dbReference type="RefSeq" id="WP_005801965.1">
    <property type="nucleotide sequence ID" value="NZ_JH724193.1"/>
</dbReference>
<organism evidence="5 6">
    <name type="scientific">Bacteroides fragilis CL05T12C13</name>
    <dbReference type="NCBI Taxonomy" id="997881"/>
    <lineage>
        <taxon>Bacteria</taxon>
        <taxon>Pseudomonadati</taxon>
        <taxon>Bacteroidota</taxon>
        <taxon>Bacteroidia</taxon>
        <taxon>Bacteroidales</taxon>
        <taxon>Bacteroidaceae</taxon>
        <taxon>Bacteroides</taxon>
    </lineage>
</organism>
<keyword evidence="1" id="KW-0805">Transcription regulation</keyword>
<keyword evidence="3" id="KW-0804">Transcription</keyword>
<dbReference type="InterPro" id="IPR018060">
    <property type="entry name" value="HTH_AraC"/>
</dbReference>
<dbReference type="Pfam" id="PF12833">
    <property type="entry name" value="HTH_18"/>
    <property type="match status" value="1"/>
</dbReference>
<feature type="domain" description="HTH araC/xylS-type" evidence="4">
    <location>
        <begin position="203"/>
        <end position="305"/>
    </location>
</feature>
<evidence type="ECO:0000259" key="4">
    <source>
        <dbReference type="PROSITE" id="PS01124"/>
    </source>
</evidence>
<protein>
    <recommendedName>
        <fullName evidence="4">HTH araC/xylS-type domain-containing protein</fullName>
    </recommendedName>
</protein>
<accession>I9BPU9</accession>
<gene>
    <name evidence="5" type="ORF">HMPREF1080_00158</name>
</gene>
<evidence type="ECO:0000313" key="5">
    <source>
        <dbReference type="EMBL" id="EIZ01928.1"/>
    </source>
</evidence>
<evidence type="ECO:0000256" key="3">
    <source>
        <dbReference type="ARBA" id="ARBA00023163"/>
    </source>
</evidence>
<dbReference type="Proteomes" id="UP000003917">
    <property type="component" value="Unassembled WGS sequence"/>
</dbReference>
<dbReference type="InterPro" id="IPR009057">
    <property type="entry name" value="Homeodomain-like_sf"/>
</dbReference>
<dbReference type="PATRIC" id="fig|997881.3.peg.164"/>
<evidence type="ECO:0000313" key="6">
    <source>
        <dbReference type="Proteomes" id="UP000003917"/>
    </source>
</evidence>
<reference evidence="5 6" key="1">
    <citation type="submission" date="2012-02" db="EMBL/GenBank/DDBJ databases">
        <title>The Genome Sequence of Bacteroides fragilis CL05T12C13.</title>
        <authorList>
            <consortium name="The Broad Institute Genome Sequencing Platform"/>
            <person name="Earl A."/>
            <person name="Ward D."/>
            <person name="Feldgarden M."/>
            <person name="Gevers D."/>
            <person name="Zitomersky N.L."/>
            <person name="Coyne M.J."/>
            <person name="Comstock L.E."/>
            <person name="Young S.K."/>
            <person name="Zeng Q."/>
            <person name="Gargeya S."/>
            <person name="Fitzgerald M."/>
            <person name="Haas B."/>
            <person name="Abouelleil A."/>
            <person name="Alvarado L."/>
            <person name="Arachchi H.M."/>
            <person name="Berlin A."/>
            <person name="Chapman S.B."/>
            <person name="Gearin G."/>
            <person name="Goldberg J."/>
            <person name="Griggs A."/>
            <person name="Gujja S."/>
            <person name="Hansen M."/>
            <person name="Heiman D."/>
            <person name="Howarth C."/>
            <person name="Larimer J."/>
            <person name="Lui A."/>
            <person name="MacDonald P.J.P."/>
            <person name="McCowen C."/>
            <person name="Montmayeur A."/>
            <person name="Murphy C."/>
            <person name="Neiman D."/>
            <person name="Pearson M."/>
            <person name="Priest M."/>
            <person name="Roberts A."/>
            <person name="Saif S."/>
            <person name="Shea T."/>
            <person name="Sisk P."/>
            <person name="Stolte C."/>
            <person name="Sykes S."/>
            <person name="Wortman J."/>
            <person name="Nusbaum C."/>
            <person name="Birren B."/>
        </authorList>
    </citation>
    <scope>NUCLEOTIDE SEQUENCE [LARGE SCALE GENOMIC DNA]</scope>
    <source>
        <strain evidence="5 6">CL05T12C13</strain>
    </source>
</reference>
<dbReference type="PANTHER" id="PTHR43280:SF32">
    <property type="entry name" value="TRANSCRIPTIONAL REGULATORY PROTEIN"/>
    <property type="match status" value="1"/>
</dbReference>
<dbReference type="GO" id="GO:0003700">
    <property type="term" value="F:DNA-binding transcription factor activity"/>
    <property type="evidence" value="ECO:0007669"/>
    <property type="project" value="InterPro"/>
</dbReference>
<proteinExistence type="predicted"/>
<dbReference type="SMART" id="SM00342">
    <property type="entry name" value="HTH_ARAC"/>
    <property type="match status" value="1"/>
</dbReference>
<comment type="caution">
    <text evidence="5">The sequence shown here is derived from an EMBL/GenBank/DDBJ whole genome shotgun (WGS) entry which is preliminary data.</text>
</comment>
<dbReference type="Gene3D" id="1.10.10.60">
    <property type="entry name" value="Homeodomain-like"/>
    <property type="match status" value="1"/>
</dbReference>
<sequence length="309" mass="36014">MQNYRVPIILLLHYSGRNFHYSWFFVIFAGNERKMEHTDFDGIIFADTLQKFNALRHAGRVIHILCSGGNMGFTFQDTRYNIGTGDYVILPNATLVSHFSDSDDFHGILMSLSDAFVTSIAIRSNYGIIGHLSLLQNPVMKLSSHDFQACEQAMHCIRQRLEDRDHLFREELMGSLLTAHILDLYDIHARSQNNVQVSEHIASLLRKFIELLYDGEYIRNRDLDFYASRLCITPHYLSEICKKVSGKPATYWIDRFTLQEITRLLRQKELSLTTIAERMNFSSISYFSRYVQKRMKITPSEYRKDTSVR</sequence>
<dbReference type="GO" id="GO:0043565">
    <property type="term" value="F:sequence-specific DNA binding"/>
    <property type="evidence" value="ECO:0007669"/>
    <property type="project" value="InterPro"/>
</dbReference>
<evidence type="ECO:0000256" key="1">
    <source>
        <dbReference type="ARBA" id="ARBA00023015"/>
    </source>
</evidence>
<dbReference type="AlphaFoldDB" id="I9BPU9"/>